<dbReference type="Pfam" id="PF25172">
    <property type="entry name" value="Beta-prop_WDR3_2nd"/>
    <property type="match status" value="1"/>
</dbReference>
<feature type="compositionally biased region" description="Acidic residues" evidence="4">
    <location>
        <begin position="568"/>
        <end position="580"/>
    </location>
</feature>
<proteinExistence type="predicted"/>
<evidence type="ECO:0000256" key="1">
    <source>
        <dbReference type="ARBA" id="ARBA00022574"/>
    </source>
</evidence>
<dbReference type="Gene3D" id="2.130.10.10">
    <property type="entry name" value="YVTN repeat-like/Quinoprotein amine dehydrogenase"/>
    <property type="match status" value="4"/>
</dbReference>
<gene>
    <name evidence="5" type="ORF">Cvel_2937</name>
</gene>
<evidence type="ECO:0000256" key="3">
    <source>
        <dbReference type="PROSITE-ProRule" id="PRU00221"/>
    </source>
</evidence>
<keyword evidence="2" id="KW-0677">Repeat</keyword>
<dbReference type="AlphaFoldDB" id="A0A0G4F8S0"/>
<dbReference type="PANTHER" id="PTHR19853">
    <property type="entry name" value="WD REPEAT CONTAINING PROTEIN 3 WDR3"/>
    <property type="match status" value="1"/>
</dbReference>
<dbReference type="InterPro" id="IPR015943">
    <property type="entry name" value="WD40/YVTN_repeat-like_dom_sf"/>
</dbReference>
<feature type="region of interest" description="Disordered" evidence="4">
    <location>
        <begin position="421"/>
        <end position="459"/>
    </location>
</feature>
<evidence type="ECO:0008006" key="6">
    <source>
        <dbReference type="Google" id="ProtNLM"/>
    </source>
</evidence>
<dbReference type="PROSITE" id="PS50082">
    <property type="entry name" value="WD_REPEATS_2"/>
    <property type="match status" value="6"/>
</dbReference>
<dbReference type="GO" id="GO:0034388">
    <property type="term" value="C:Pwp2p-containing subcomplex of 90S preribosome"/>
    <property type="evidence" value="ECO:0007669"/>
    <property type="project" value="TreeGrafter"/>
</dbReference>
<feature type="region of interest" description="Disordered" evidence="4">
    <location>
        <begin position="673"/>
        <end position="700"/>
    </location>
</feature>
<feature type="compositionally biased region" description="Polar residues" evidence="4">
    <location>
        <begin position="1190"/>
        <end position="1202"/>
    </location>
</feature>
<sequence length="1221" mass="131220">MVKSYLRYQFAGDAGVICSPECNTIFHHDPRFVLCGTNESVTVWDARKASVEAKFLVQTPPNAPAFTFPVTCMARHPTREGVFAVGYSDGSVRLWTAALVKSRALGGEKSFEGENAEYGLGASVKTAQCVLTLHGHKSAVTALDFSPDGSLLASGGQDTDVVVWDTVAESGLYRLRGHRGPVTAVRFFSKTPANGGVGGGQQEGEAKGAKAKRRGAEGGSGSSAGSAAAASSSALGGSPFIVSASKDGTVKLWECKAQWCVQTLTEHRGEVWAVAVTPQMDRLVTGAADGFLRLYAIRFPSTSTGANGVASAGKSARVKVKKETEEDEESGEDVEMENGGRGADLEDSDDEDENENDHAHFLGFVPRENGRTDRVTSLLFVPSGSGHPNSSSSSSSAPSLLLCHGPSRLVEIFRVFDSAEREKRRKRRERRQKEKAAKRQKKKQEMEEAGLTAGDSLMSDIWDDGEEGGGEEGMEGPVGFDKGTDEAVLEMAAHVCVSASGRIRSLDMHAPRGGIVLGGLLESDSVGPSFHLAVALENNQLEIRRGREARIVHFKKDKEKDKEKTKEEEEDEEDEDEEGDSLLPVTAAVESEGHRGPVRSLSLSSEDSMCLSVANESVKVWNTRSLRCIRSVPLDGGVCGFMVAGNEHALVGTKDGRLVVVDLAAAEVPLSVSAGETGEGSGGKGKKGKAGKTKGGDEGATVEAHGGKAVAAVAVCPDLASFASIGGDKYLRFFKFVLVRGGEGGEGGGDAGGGKEVLCIRPQRELELAAEPLNLAISPTGKHVAVSLLDSTVAVLYLDSLKTFLTLYGHKLPAGALSISDDGTLLASGSADKSIRVWGLDFGDCRKAIFAHSEAVTACQFLPKSHLLVSVSRDRVMKLWDLDSFELVQQLFGHTMETRSLAVGTDGGFVVTGGFDRSLRVWRRTGDQLFLSEEREAEMERRLEADAEREDVGVGTLTGDAKVVGESRATRRTLESVRSTERLMEVLDEAQAATDQEKLYKEEVAVWRQRVKEFGETMGEQALPKPDKPTPPLELLGKSPFEHILSALRRVPIPLQYEVLLALPFAYALRLLVVAAAFLDASAETCGLIPPIRDEQETDKEDQFDAGPSTLLLCVPLESVARAVLILLHVHYRQFLVTPEHRSLLLRLRRTLRPLLQMEADRMSFNIAGLSMLSQELAADTVAFRERKPTTATGGARSQTTSKGKKGGQASGEEQKRRKKT</sequence>
<evidence type="ECO:0000256" key="4">
    <source>
        <dbReference type="SAM" id="MobiDB-lite"/>
    </source>
</evidence>
<evidence type="ECO:0000313" key="5">
    <source>
        <dbReference type="EMBL" id="CEM08735.1"/>
    </source>
</evidence>
<dbReference type="VEuPathDB" id="CryptoDB:Cvel_2937"/>
<dbReference type="GO" id="GO:0032040">
    <property type="term" value="C:small-subunit processome"/>
    <property type="evidence" value="ECO:0007669"/>
    <property type="project" value="TreeGrafter"/>
</dbReference>
<dbReference type="InterPro" id="IPR011047">
    <property type="entry name" value="Quinoprotein_ADH-like_sf"/>
</dbReference>
<feature type="repeat" description="WD" evidence="3">
    <location>
        <begin position="891"/>
        <end position="922"/>
    </location>
</feature>
<feature type="repeat" description="WD" evidence="3">
    <location>
        <begin position="240"/>
        <end position="254"/>
    </location>
</feature>
<feature type="repeat" description="WD" evidence="3">
    <location>
        <begin position="264"/>
        <end position="298"/>
    </location>
</feature>
<dbReference type="InterPro" id="IPR036322">
    <property type="entry name" value="WD40_repeat_dom_sf"/>
</dbReference>
<feature type="region of interest" description="Disordered" evidence="4">
    <location>
        <begin position="557"/>
        <end position="582"/>
    </location>
</feature>
<feature type="region of interest" description="Disordered" evidence="4">
    <location>
        <begin position="193"/>
        <end position="229"/>
    </location>
</feature>
<dbReference type="GO" id="GO:0030515">
    <property type="term" value="F:snoRNA binding"/>
    <property type="evidence" value="ECO:0007669"/>
    <property type="project" value="TreeGrafter"/>
</dbReference>
<dbReference type="SUPFAM" id="SSF50978">
    <property type="entry name" value="WD40 repeat-like"/>
    <property type="match status" value="1"/>
</dbReference>
<dbReference type="InterPro" id="IPR051570">
    <property type="entry name" value="TBC1_cilium_biogenesis"/>
</dbReference>
<dbReference type="PhylomeDB" id="A0A0G4F8S0"/>
<accession>A0A0G4F8S0</accession>
<dbReference type="PROSITE" id="PS00678">
    <property type="entry name" value="WD_REPEATS_1"/>
    <property type="match status" value="1"/>
</dbReference>
<dbReference type="CDD" id="cd00200">
    <property type="entry name" value="WD40"/>
    <property type="match status" value="1"/>
</dbReference>
<protein>
    <recommendedName>
        <fullName evidence="6">Small-subunit processome Utp12 domain-containing protein</fullName>
    </recommendedName>
</protein>
<dbReference type="InterPro" id="IPR001680">
    <property type="entry name" value="WD40_rpt"/>
</dbReference>
<name>A0A0G4F8S0_9ALVE</name>
<feature type="repeat" description="WD" evidence="3">
    <location>
        <begin position="807"/>
        <end position="848"/>
    </location>
</feature>
<dbReference type="PANTHER" id="PTHR19853:SF0">
    <property type="entry name" value="WD REPEAT-CONTAINING PROTEIN 3"/>
    <property type="match status" value="1"/>
</dbReference>
<dbReference type="InterPro" id="IPR020472">
    <property type="entry name" value="WD40_PAC1"/>
</dbReference>
<dbReference type="SUPFAM" id="SSF50998">
    <property type="entry name" value="Quinoprotein alcohol dehydrogenase-like"/>
    <property type="match status" value="1"/>
</dbReference>
<feature type="compositionally biased region" description="Acidic residues" evidence="4">
    <location>
        <begin position="345"/>
        <end position="355"/>
    </location>
</feature>
<dbReference type="InterPro" id="IPR019775">
    <property type="entry name" value="WD40_repeat_CS"/>
</dbReference>
<feature type="repeat" description="WD" evidence="3">
    <location>
        <begin position="849"/>
        <end position="890"/>
    </location>
</feature>
<organism evidence="5">
    <name type="scientific">Chromera velia CCMP2878</name>
    <dbReference type="NCBI Taxonomy" id="1169474"/>
    <lineage>
        <taxon>Eukaryota</taxon>
        <taxon>Sar</taxon>
        <taxon>Alveolata</taxon>
        <taxon>Colpodellida</taxon>
        <taxon>Chromeraceae</taxon>
        <taxon>Chromera</taxon>
    </lineage>
</organism>
<dbReference type="SMART" id="SM00320">
    <property type="entry name" value="WD40"/>
    <property type="match status" value="11"/>
</dbReference>
<evidence type="ECO:0000256" key="2">
    <source>
        <dbReference type="ARBA" id="ARBA00022737"/>
    </source>
</evidence>
<feature type="region of interest" description="Disordered" evidence="4">
    <location>
        <begin position="306"/>
        <end position="356"/>
    </location>
</feature>
<feature type="repeat" description="WD" evidence="3">
    <location>
        <begin position="133"/>
        <end position="165"/>
    </location>
</feature>
<feature type="compositionally biased region" description="Acidic residues" evidence="4">
    <location>
        <begin position="325"/>
        <end position="336"/>
    </location>
</feature>
<feature type="region of interest" description="Disordered" evidence="4">
    <location>
        <begin position="1185"/>
        <end position="1221"/>
    </location>
</feature>
<dbReference type="PROSITE" id="PS50294">
    <property type="entry name" value="WD_REPEATS_REGION"/>
    <property type="match status" value="4"/>
</dbReference>
<dbReference type="Pfam" id="PF00400">
    <property type="entry name" value="WD40"/>
    <property type="match status" value="4"/>
</dbReference>
<keyword evidence="1 3" id="KW-0853">WD repeat</keyword>
<dbReference type="PRINTS" id="PR00320">
    <property type="entry name" value="GPROTEINBRPT"/>
</dbReference>
<dbReference type="GO" id="GO:0030490">
    <property type="term" value="P:maturation of SSU-rRNA"/>
    <property type="evidence" value="ECO:0007669"/>
    <property type="project" value="TreeGrafter"/>
</dbReference>
<reference evidence="5" key="1">
    <citation type="submission" date="2014-11" db="EMBL/GenBank/DDBJ databases">
        <authorList>
            <person name="Otto D Thomas"/>
            <person name="Naeem Raeece"/>
        </authorList>
    </citation>
    <scope>NUCLEOTIDE SEQUENCE</scope>
</reference>
<feature type="compositionally biased region" description="Basic and acidic residues" evidence="4">
    <location>
        <begin position="557"/>
        <end position="567"/>
    </location>
</feature>
<dbReference type="EMBL" id="CDMZ01000187">
    <property type="protein sequence ID" value="CEM08735.1"/>
    <property type="molecule type" value="Genomic_DNA"/>
</dbReference>